<organism evidence="1 2">
    <name type="scientific">Candidatus Thalassarchaeum betae</name>
    <dbReference type="NCBI Taxonomy" id="2599289"/>
    <lineage>
        <taxon>Archaea</taxon>
        <taxon>Methanobacteriati</taxon>
        <taxon>Thermoplasmatota</taxon>
        <taxon>Candidatus Poseidoniia</taxon>
        <taxon>Candidatus Poseidoniales</taxon>
        <taxon>Candidatus Thalassarchaeaceae</taxon>
        <taxon>Candidatus Thalassarchaeum</taxon>
    </lineage>
</organism>
<accession>A0A2V3HR41</accession>
<dbReference type="AlphaFoldDB" id="A0A2V3HR41"/>
<dbReference type="EMBL" id="PSPG01000009">
    <property type="protein sequence ID" value="PXF21309.1"/>
    <property type="molecule type" value="Genomic_DNA"/>
</dbReference>
<protein>
    <recommendedName>
        <fullName evidence="3">CARDB domain-containing protein</fullName>
    </recommendedName>
</protein>
<evidence type="ECO:0000313" key="2">
    <source>
        <dbReference type="Proteomes" id="UP000248161"/>
    </source>
</evidence>
<gene>
    <name evidence="1" type="ORF">CXX69_04705</name>
</gene>
<reference evidence="1 2" key="1">
    <citation type="journal article" date="2015" name="Nat. Commun.">
        <title>Genomic and transcriptomic evidence for scavenging of diverse organic compounds by widespread deep-sea archaea.</title>
        <authorList>
            <person name="Li M."/>
            <person name="Baker B.J."/>
            <person name="Anantharaman K."/>
            <person name="Jain S."/>
            <person name="Breier J.A."/>
            <person name="Dick G.J."/>
        </authorList>
    </citation>
    <scope>NUCLEOTIDE SEQUENCE [LARGE SCALE GENOMIC DNA]</scope>
    <source>
        <strain evidence="1">Cayman_51_deep</strain>
    </source>
</reference>
<comment type="caution">
    <text evidence="1">The sequence shown here is derived from an EMBL/GenBank/DDBJ whole genome shotgun (WGS) entry which is preliminary data.</text>
</comment>
<evidence type="ECO:0008006" key="3">
    <source>
        <dbReference type="Google" id="ProtNLM"/>
    </source>
</evidence>
<dbReference type="Proteomes" id="UP000248161">
    <property type="component" value="Unassembled WGS sequence"/>
</dbReference>
<sequence length="585" mass="60758">MQRAAVLQASLMISAILLSSIPTASADGPDTVIEANVTWAGDQSVEGTVRIVGGGHLTVDQADLTMADGSSIVIEAGGILTLSHAGLLAANPPTVIASMGYWDEANRSAFKVPGEGIDGPFDVTMLAMNGDSYFGDGAHIGGEAINLGTEDANDGSSHTFSFEDGAGDVWVGLTGFSSTSVTVASITIVVENGGSTTILGTDLESVNMKTAGDPGFSIQVDGTLSSVDSTVSGGQITVSASMNADDSTFDRVGPILLEGREAAIDLRGATTFSGSLDDHDVRGDAYSTIYWGDDVAGSGGLIDRWERRVSEQSIQLDAKYVILSVGGIGPSEATHEIFSDENGTALVDGGQERVVEIGYSDGTVWSESATIEVISYVTAWNPESSGIGNYGGGSVPLTWEQTITMSSGVPYIEWESLDIEGEESSKSTSQSMPVHARMANRGTASALLYFTCDATVASIDEDGNVTETVAAADIGGYQGGRIEAGESVEMQFGWRGSEAGQASLTCRILTPTQLVDENAFGGGSMTTGVMTWTEPVDEDSLPMLPLLAALVVAMVIAGASMLRRASDAIVETEEEILSYSRDEDA</sequence>
<evidence type="ECO:0000313" key="1">
    <source>
        <dbReference type="EMBL" id="PXF21309.1"/>
    </source>
</evidence>
<proteinExistence type="predicted"/>
<name>A0A2V3HR41_9ARCH</name>